<dbReference type="Pfam" id="PF00302">
    <property type="entry name" value="CAT"/>
    <property type="match status" value="1"/>
</dbReference>
<name>A0AA43Z3Q2_9GAMM</name>
<protein>
    <recommendedName>
        <fullName evidence="3">Chloramphenicol acetyltransferase</fullName>
    </recommendedName>
</protein>
<dbReference type="Gene3D" id="3.30.559.10">
    <property type="entry name" value="Chloramphenicol acetyltransferase-like domain"/>
    <property type="match status" value="1"/>
</dbReference>
<dbReference type="RefSeq" id="WP_165891506.1">
    <property type="nucleotide sequence ID" value="NZ_JAAPAP010000002.1"/>
</dbReference>
<dbReference type="GO" id="GO:0008811">
    <property type="term" value="F:chloramphenicol O-acetyltransferase activity"/>
    <property type="evidence" value="ECO:0007669"/>
    <property type="project" value="InterPro"/>
</dbReference>
<evidence type="ECO:0000313" key="1">
    <source>
        <dbReference type="EMBL" id="NHN76181.1"/>
    </source>
</evidence>
<dbReference type="InterPro" id="IPR023213">
    <property type="entry name" value="CAT-like_dom_sf"/>
</dbReference>
<comment type="caution">
    <text evidence="1">The sequence shown here is derived from an EMBL/GenBank/DDBJ whole genome shotgun (WGS) entry which is preliminary data.</text>
</comment>
<sequence length="216" mass="24842">MVAKRVDLDGYSRRATFEAFSNHEVPVLSVTCEIDISPLLAFHEMHGLRFFPLIAYLIDKAINQVDEMRHRIVDGELYEYDVVSPSFTVLLADKTISFCDAVHCSDARAFYWQVIERSEEVQRKSDLEMREKHGQYFVSNIPWLRFSSFTHPYFSKYASIPIVTIGKYERLGAKATLPVALQAHHGLVDGYHLGRFYESLAETVRNAHDELRPIVA</sequence>
<dbReference type="SUPFAM" id="SSF52777">
    <property type="entry name" value="CoA-dependent acyltransferases"/>
    <property type="match status" value="1"/>
</dbReference>
<organism evidence="1 2">
    <name type="scientific">Azotobacter chroococcum</name>
    <dbReference type="NCBI Taxonomy" id="353"/>
    <lineage>
        <taxon>Bacteria</taxon>
        <taxon>Pseudomonadati</taxon>
        <taxon>Pseudomonadota</taxon>
        <taxon>Gammaproteobacteria</taxon>
        <taxon>Pseudomonadales</taxon>
        <taxon>Pseudomonadaceae</taxon>
        <taxon>Azotobacter</taxon>
    </lineage>
</organism>
<gene>
    <name evidence="1" type="ORF">HA520_02600</name>
</gene>
<evidence type="ECO:0008006" key="3">
    <source>
        <dbReference type="Google" id="ProtNLM"/>
    </source>
</evidence>
<dbReference type="EMBL" id="JAAPAP010000002">
    <property type="protein sequence ID" value="NHN76181.1"/>
    <property type="molecule type" value="Genomic_DNA"/>
</dbReference>
<reference evidence="1" key="1">
    <citation type="submission" date="2020-03" db="EMBL/GenBank/DDBJ databases">
        <title>Genome assembly of Azotobacter chroococcum W5.</title>
        <authorList>
            <person name="Kannepalli A."/>
        </authorList>
    </citation>
    <scope>NUCLEOTIDE SEQUENCE</scope>
    <source>
        <strain evidence="1">W5</strain>
    </source>
</reference>
<dbReference type="Proteomes" id="UP000736384">
    <property type="component" value="Unassembled WGS sequence"/>
</dbReference>
<proteinExistence type="predicted"/>
<dbReference type="InterPro" id="IPR001707">
    <property type="entry name" value="Cmp_AcTrfase"/>
</dbReference>
<accession>A0AA43Z3Q2</accession>
<dbReference type="PANTHER" id="PTHR38474:SF1">
    <property type="entry name" value="SLR0299 PROTEIN"/>
    <property type="match status" value="1"/>
</dbReference>
<dbReference type="SMART" id="SM01059">
    <property type="entry name" value="CAT"/>
    <property type="match status" value="1"/>
</dbReference>
<dbReference type="PANTHER" id="PTHR38474">
    <property type="entry name" value="SLR0299 PROTEIN"/>
    <property type="match status" value="1"/>
</dbReference>
<dbReference type="AlphaFoldDB" id="A0AA43Z3Q2"/>
<evidence type="ECO:0000313" key="2">
    <source>
        <dbReference type="Proteomes" id="UP000736384"/>
    </source>
</evidence>